<dbReference type="STRING" id="35608.A0A2U1NCA3"/>
<reference evidence="1 2" key="1">
    <citation type="journal article" date="2018" name="Mol. Plant">
        <title>The genome of Artemisia annua provides insight into the evolution of Asteraceae family and artemisinin biosynthesis.</title>
        <authorList>
            <person name="Shen Q."/>
            <person name="Zhang L."/>
            <person name="Liao Z."/>
            <person name="Wang S."/>
            <person name="Yan T."/>
            <person name="Shi P."/>
            <person name="Liu M."/>
            <person name="Fu X."/>
            <person name="Pan Q."/>
            <person name="Wang Y."/>
            <person name="Lv Z."/>
            <person name="Lu X."/>
            <person name="Zhang F."/>
            <person name="Jiang W."/>
            <person name="Ma Y."/>
            <person name="Chen M."/>
            <person name="Hao X."/>
            <person name="Li L."/>
            <person name="Tang Y."/>
            <person name="Lv G."/>
            <person name="Zhou Y."/>
            <person name="Sun X."/>
            <person name="Brodelius P.E."/>
            <person name="Rose J.K.C."/>
            <person name="Tang K."/>
        </authorList>
    </citation>
    <scope>NUCLEOTIDE SEQUENCE [LARGE SCALE GENOMIC DNA]</scope>
    <source>
        <strain evidence="2">cv. Huhao1</strain>
        <tissue evidence="1">Leaf</tissue>
    </source>
</reference>
<keyword evidence="2" id="KW-1185">Reference proteome</keyword>
<protein>
    <submittedName>
        <fullName evidence="1">Ypt/Rab-GAP domain of gyp1p superfamily protein</fullName>
    </submittedName>
</protein>
<dbReference type="EMBL" id="PKPP01003137">
    <property type="protein sequence ID" value="PWA71090.1"/>
    <property type="molecule type" value="Genomic_DNA"/>
</dbReference>
<accession>A0A2U1NCA3</accession>
<organism evidence="1 2">
    <name type="scientific">Artemisia annua</name>
    <name type="common">Sweet wormwood</name>
    <dbReference type="NCBI Taxonomy" id="35608"/>
    <lineage>
        <taxon>Eukaryota</taxon>
        <taxon>Viridiplantae</taxon>
        <taxon>Streptophyta</taxon>
        <taxon>Embryophyta</taxon>
        <taxon>Tracheophyta</taxon>
        <taxon>Spermatophyta</taxon>
        <taxon>Magnoliopsida</taxon>
        <taxon>eudicotyledons</taxon>
        <taxon>Gunneridae</taxon>
        <taxon>Pentapetalae</taxon>
        <taxon>asterids</taxon>
        <taxon>campanulids</taxon>
        <taxon>Asterales</taxon>
        <taxon>Asteraceae</taxon>
        <taxon>Asteroideae</taxon>
        <taxon>Anthemideae</taxon>
        <taxon>Artemisiinae</taxon>
        <taxon>Artemisia</taxon>
    </lineage>
</organism>
<gene>
    <name evidence="1" type="ORF">CTI12_AA278710</name>
</gene>
<dbReference type="Proteomes" id="UP000245207">
    <property type="component" value="Unassembled WGS sequence"/>
</dbReference>
<dbReference type="AlphaFoldDB" id="A0A2U1NCA3"/>
<name>A0A2U1NCA3_ARTAN</name>
<proteinExistence type="predicted"/>
<sequence>MVENLQVIESLFQHEKVETGQVENLSKKALVDRGRMTAMAALKELRSIIVVGGLISSSEAEMGVLVA</sequence>
<evidence type="ECO:0000313" key="1">
    <source>
        <dbReference type="EMBL" id="PWA71090.1"/>
    </source>
</evidence>
<evidence type="ECO:0000313" key="2">
    <source>
        <dbReference type="Proteomes" id="UP000245207"/>
    </source>
</evidence>
<comment type="caution">
    <text evidence="1">The sequence shown here is derived from an EMBL/GenBank/DDBJ whole genome shotgun (WGS) entry which is preliminary data.</text>
</comment>